<reference evidence="2" key="1">
    <citation type="submission" date="2023-03" db="EMBL/GenBank/DDBJ databases">
        <title>Massive genome expansion in bonnet fungi (Mycena s.s.) driven by repeated elements and novel gene families across ecological guilds.</title>
        <authorList>
            <consortium name="Lawrence Berkeley National Laboratory"/>
            <person name="Harder C.B."/>
            <person name="Miyauchi S."/>
            <person name="Viragh M."/>
            <person name="Kuo A."/>
            <person name="Thoen E."/>
            <person name="Andreopoulos B."/>
            <person name="Lu D."/>
            <person name="Skrede I."/>
            <person name="Drula E."/>
            <person name="Henrissat B."/>
            <person name="Morin E."/>
            <person name="Kohler A."/>
            <person name="Barry K."/>
            <person name="LaButti K."/>
            <person name="Morin E."/>
            <person name="Salamov A."/>
            <person name="Lipzen A."/>
            <person name="Mereny Z."/>
            <person name="Hegedus B."/>
            <person name="Baldrian P."/>
            <person name="Stursova M."/>
            <person name="Weitz H."/>
            <person name="Taylor A."/>
            <person name="Grigoriev I.V."/>
            <person name="Nagy L.G."/>
            <person name="Martin F."/>
            <person name="Kauserud H."/>
        </authorList>
    </citation>
    <scope>NUCLEOTIDE SEQUENCE</scope>
    <source>
        <strain evidence="2">CBHHK002</strain>
    </source>
</reference>
<proteinExistence type="predicted"/>
<dbReference type="Proteomes" id="UP001218218">
    <property type="component" value="Unassembled WGS sequence"/>
</dbReference>
<keyword evidence="3" id="KW-1185">Reference proteome</keyword>
<dbReference type="EMBL" id="JARIHO010000058">
    <property type="protein sequence ID" value="KAJ7318334.1"/>
    <property type="molecule type" value="Genomic_DNA"/>
</dbReference>
<gene>
    <name evidence="2" type="ORF">DFH08DRAFT_819941</name>
</gene>
<evidence type="ECO:0000256" key="1">
    <source>
        <dbReference type="SAM" id="MobiDB-lite"/>
    </source>
</evidence>
<evidence type="ECO:0000313" key="3">
    <source>
        <dbReference type="Proteomes" id="UP001218218"/>
    </source>
</evidence>
<comment type="caution">
    <text evidence="2">The sequence shown here is derived from an EMBL/GenBank/DDBJ whole genome shotgun (WGS) entry which is preliminary data.</text>
</comment>
<feature type="region of interest" description="Disordered" evidence="1">
    <location>
        <begin position="1"/>
        <end position="27"/>
    </location>
</feature>
<dbReference type="AlphaFoldDB" id="A0AAD6ZDC3"/>
<evidence type="ECO:0000313" key="2">
    <source>
        <dbReference type="EMBL" id="KAJ7318334.1"/>
    </source>
</evidence>
<feature type="compositionally biased region" description="Acidic residues" evidence="1">
    <location>
        <begin position="8"/>
        <end position="27"/>
    </location>
</feature>
<accession>A0AAD6ZDC3</accession>
<name>A0AAD6ZDC3_9AGAR</name>
<organism evidence="2 3">
    <name type="scientific">Mycena albidolilacea</name>
    <dbReference type="NCBI Taxonomy" id="1033008"/>
    <lineage>
        <taxon>Eukaryota</taxon>
        <taxon>Fungi</taxon>
        <taxon>Dikarya</taxon>
        <taxon>Basidiomycota</taxon>
        <taxon>Agaricomycotina</taxon>
        <taxon>Agaricomycetes</taxon>
        <taxon>Agaricomycetidae</taxon>
        <taxon>Agaricales</taxon>
        <taxon>Marasmiineae</taxon>
        <taxon>Mycenaceae</taxon>
        <taxon>Mycena</taxon>
    </lineage>
</organism>
<protein>
    <submittedName>
        <fullName evidence="2">Uncharacterized protein</fullName>
    </submittedName>
</protein>
<sequence>MSSTEAMDTSEPEEDESGELEELEELEDVDNVSELPVLLAESLRRRSISVSLSLILDILLRLAQDTLKQELALRDVIHMRTQLDSRLNPTADVRGLRGSWICGESRIWFTVRGKVEAEICEGGSQLKPQLLPPLFKSWGQVEAQIGAEVGVGILTLKPPNTTTINLRTKDNWEGLVTDFLAKMKTKKDIQVNISVLPENYMIPLRAKNKKKAPAPTTGKGKRKLTVMELDNNDEEGKNDDDEDVEAGKKKALADLDAVYCTCVRCGPTVLCKIDRRGNHIHLSFPQRHAWAYVPWAKAPTFPPIPIQPHPQYPYFPPMPPMGYGLTGFPGYMPAPALTLSCQVICLMTYPLIIDFIETLITKVPQRQSLQEAGLNLHTLHYYGIDEITTLFGTDKFGNVLRGDAEYLLGQLRKEVKRLDKVVHRARL</sequence>